<comment type="caution">
    <text evidence="2">The sequence shown here is derived from an EMBL/GenBank/DDBJ whole genome shotgun (WGS) entry which is preliminary data.</text>
</comment>
<dbReference type="PROSITE" id="PS51186">
    <property type="entry name" value="GNAT"/>
    <property type="match status" value="1"/>
</dbReference>
<dbReference type="SUPFAM" id="SSF55729">
    <property type="entry name" value="Acyl-CoA N-acyltransferases (Nat)"/>
    <property type="match status" value="1"/>
</dbReference>
<proteinExistence type="predicted"/>
<feature type="domain" description="N-acetyltransferase" evidence="1">
    <location>
        <begin position="127"/>
        <end position="259"/>
    </location>
</feature>
<dbReference type="PANTHER" id="PTHR42791">
    <property type="entry name" value="GNAT FAMILY ACETYLTRANSFERASE"/>
    <property type="match status" value="1"/>
</dbReference>
<sequence>MAPGFTRPRGAAADDDDDRVRIDLIQDAGDVVRAFDCVCAAFGRQTNDGIWVQMNPAWDTLQGRQRAADVMVDRWRSTTRDNEGRLNSIFLKATVPSQVGPPGSDGHAATSRDIVGIAIWQQASVVPGHGDKPPEHLAEVVNLEALHPGNEAEQRYACQLDASLRRRRIEVVKEKATAAPPAAMVLDLCAVDPAFQGRGIATKLVRWGLDEAQRRGGIEAITEASAMGRRVYQKLGFRQEGPEVRYDVDAEFADRKRPSNIFMRTSSSLDE</sequence>
<dbReference type="AlphaFoldDB" id="A0A151GPM2"/>
<dbReference type="InterPro" id="IPR000182">
    <property type="entry name" value="GNAT_dom"/>
</dbReference>
<dbReference type="Pfam" id="PF00583">
    <property type="entry name" value="Acetyltransf_1"/>
    <property type="match status" value="1"/>
</dbReference>
<name>A0A151GPM2_DRECN</name>
<dbReference type="GO" id="GO:0016747">
    <property type="term" value="F:acyltransferase activity, transferring groups other than amino-acyl groups"/>
    <property type="evidence" value="ECO:0007669"/>
    <property type="project" value="InterPro"/>
</dbReference>
<dbReference type="GeneID" id="63712810"/>
<gene>
    <name evidence="2" type="ORF">DCS_00167</name>
</gene>
<dbReference type="PANTHER" id="PTHR42791:SF14">
    <property type="entry name" value="N-ACETYLTRANSFERASE DOMAIN-CONTAINING PROTEIN"/>
    <property type="match status" value="1"/>
</dbReference>
<accession>A0A151GPM2</accession>
<keyword evidence="3" id="KW-1185">Reference proteome</keyword>
<dbReference type="STRING" id="98403.A0A151GPM2"/>
<dbReference type="RefSeq" id="XP_040658392.1">
    <property type="nucleotide sequence ID" value="XM_040797509.1"/>
</dbReference>
<dbReference type="InterPro" id="IPR016181">
    <property type="entry name" value="Acyl_CoA_acyltransferase"/>
</dbReference>
<dbReference type="Gene3D" id="3.40.630.30">
    <property type="match status" value="1"/>
</dbReference>
<reference evidence="2 3" key="1">
    <citation type="journal article" date="2016" name="Sci. Rep.">
        <title>Insights into Adaptations to a Near-Obligate Nematode Endoparasitic Lifestyle from the Finished Genome of Drechmeria coniospora.</title>
        <authorList>
            <person name="Zhang L."/>
            <person name="Zhou Z."/>
            <person name="Guo Q."/>
            <person name="Fokkens L."/>
            <person name="Miskei M."/>
            <person name="Pocsi I."/>
            <person name="Zhang W."/>
            <person name="Chen M."/>
            <person name="Wang L."/>
            <person name="Sun Y."/>
            <person name="Donzelli B.G."/>
            <person name="Gibson D.M."/>
            <person name="Nelson D.R."/>
            <person name="Luo J.G."/>
            <person name="Rep M."/>
            <person name="Liu H."/>
            <person name="Yang S."/>
            <person name="Wang J."/>
            <person name="Krasnoff S.B."/>
            <person name="Xu Y."/>
            <person name="Molnar I."/>
            <person name="Lin M."/>
        </authorList>
    </citation>
    <scope>NUCLEOTIDE SEQUENCE [LARGE SCALE GENOMIC DNA]</scope>
    <source>
        <strain evidence="2 3">ARSEF 6962</strain>
    </source>
</reference>
<protein>
    <recommendedName>
        <fullName evidence="1">N-acetyltransferase domain-containing protein</fullName>
    </recommendedName>
</protein>
<dbReference type="Proteomes" id="UP000076580">
    <property type="component" value="Chromosome 01"/>
</dbReference>
<dbReference type="InterPro" id="IPR052523">
    <property type="entry name" value="Trichothecene_AcTrans"/>
</dbReference>
<dbReference type="CDD" id="cd04301">
    <property type="entry name" value="NAT_SF"/>
    <property type="match status" value="1"/>
</dbReference>
<evidence type="ECO:0000313" key="2">
    <source>
        <dbReference type="EMBL" id="KYK59040.1"/>
    </source>
</evidence>
<organism evidence="2 3">
    <name type="scientific">Drechmeria coniospora</name>
    <name type="common">Nematophagous fungus</name>
    <name type="synonym">Meria coniospora</name>
    <dbReference type="NCBI Taxonomy" id="98403"/>
    <lineage>
        <taxon>Eukaryota</taxon>
        <taxon>Fungi</taxon>
        <taxon>Dikarya</taxon>
        <taxon>Ascomycota</taxon>
        <taxon>Pezizomycotina</taxon>
        <taxon>Sordariomycetes</taxon>
        <taxon>Hypocreomycetidae</taxon>
        <taxon>Hypocreales</taxon>
        <taxon>Ophiocordycipitaceae</taxon>
        <taxon>Drechmeria</taxon>
    </lineage>
</organism>
<evidence type="ECO:0000313" key="3">
    <source>
        <dbReference type="Proteomes" id="UP000076580"/>
    </source>
</evidence>
<evidence type="ECO:0000259" key="1">
    <source>
        <dbReference type="PROSITE" id="PS51186"/>
    </source>
</evidence>
<dbReference type="InParanoid" id="A0A151GPM2"/>
<dbReference type="EMBL" id="LAYC01000001">
    <property type="protein sequence ID" value="KYK59040.1"/>
    <property type="molecule type" value="Genomic_DNA"/>
</dbReference>